<dbReference type="EMBL" id="RAPN01000001">
    <property type="protein sequence ID" value="RKD91434.1"/>
    <property type="molecule type" value="Genomic_DNA"/>
</dbReference>
<sequence length="254" mass="29405">MVEKEITAVIIDDNEDAISLLEIYLQAFKEIKVVDSTSNPQRGVKIIKKVLPDIVFLDIDMPEMNGLEIGQIIMESELKSEVVFTTAHSQYAFNALNIKPLDYLVKPFGPADLISVINRYKNKMKAEEFERRMDFFMRTNRVIPKIKLTTRSGIVLINPDDVMLIRSEGNYCRVFLKDGKEEQITQNIVKVAESLDSPNIFKANRSAYINLQYLKRIEKRKRLCHLKHNDVALEESINRPSLMYFEKLNCFPIT</sequence>
<dbReference type="SUPFAM" id="SSF52172">
    <property type="entry name" value="CheY-like"/>
    <property type="match status" value="1"/>
</dbReference>
<accession>A0A419W7J3</accession>
<dbReference type="GO" id="GO:0003677">
    <property type="term" value="F:DNA binding"/>
    <property type="evidence" value="ECO:0007669"/>
    <property type="project" value="InterPro"/>
</dbReference>
<dbReference type="AlphaFoldDB" id="A0A419W7J3"/>
<dbReference type="PANTHER" id="PTHR43228:SF1">
    <property type="entry name" value="TWO-COMPONENT RESPONSE REGULATOR ARR22"/>
    <property type="match status" value="1"/>
</dbReference>
<dbReference type="PROSITE" id="PS50930">
    <property type="entry name" value="HTH_LYTTR"/>
    <property type="match status" value="1"/>
</dbReference>
<dbReference type="SMART" id="SM00448">
    <property type="entry name" value="REC"/>
    <property type="match status" value="1"/>
</dbReference>
<feature type="modified residue" description="4-aspartylphosphate" evidence="1">
    <location>
        <position position="58"/>
    </location>
</feature>
<dbReference type="Pfam" id="PF04397">
    <property type="entry name" value="LytTR"/>
    <property type="match status" value="1"/>
</dbReference>
<evidence type="ECO:0000313" key="5">
    <source>
        <dbReference type="Proteomes" id="UP000283387"/>
    </source>
</evidence>
<dbReference type="GO" id="GO:0000160">
    <property type="term" value="P:phosphorelay signal transduction system"/>
    <property type="evidence" value="ECO:0007669"/>
    <property type="project" value="InterPro"/>
</dbReference>
<keyword evidence="5" id="KW-1185">Reference proteome</keyword>
<dbReference type="SMART" id="SM00850">
    <property type="entry name" value="LytTR"/>
    <property type="match status" value="1"/>
</dbReference>
<evidence type="ECO:0000259" key="3">
    <source>
        <dbReference type="PROSITE" id="PS50930"/>
    </source>
</evidence>
<dbReference type="Pfam" id="PF00072">
    <property type="entry name" value="Response_reg"/>
    <property type="match status" value="1"/>
</dbReference>
<feature type="domain" description="HTH LytTR-type" evidence="3">
    <location>
        <begin position="146"/>
        <end position="226"/>
    </location>
</feature>
<dbReference type="InterPro" id="IPR001789">
    <property type="entry name" value="Sig_transdc_resp-reg_receiver"/>
</dbReference>
<dbReference type="Proteomes" id="UP000283387">
    <property type="component" value="Unassembled WGS sequence"/>
</dbReference>
<dbReference type="InterPro" id="IPR007492">
    <property type="entry name" value="LytTR_DNA-bd_dom"/>
</dbReference>
<dbReference type="OrthoDB" id="1116664at2"/>
<organism evidence="4 5">
    <name type="scientific">Mangrovibacterium diazotrophicum</name>
    <dbReference type="NCBI Taxonomy" id="1261403"/>
    <lineage>
        <taxon>Bacteria</taxon>
        <taxon>Pseudomonadati</taxon>
        <taxon>Bacteroidota</taxon>
        <taxon>Bacteroidia</taxon>
        <taxon>Marinilabiliales</taxon>
        <taxon>Prolixibacteraceae</taxon>
        <taxon>Mangrovibacterium</taxon>
    </lineage>
</organism>
<evidence type="ECO:0000259" key="2">
    <source>
        <dbReference type="PROSITE" id="PS50110"/>
    </source>
</evidence>
<dbReference type="RefSeq" id="WP_120272737.1">
    <property type="nucleotide sequence ID" value="NZ_RAPN01000001.1"/>
</dbReference>
<reference evidence="4 5" key="1">
    <citation type="submission" date="2018-09" db="EMBL/GenBank/DDBJ databases">
        <title>Genomic Encyclopedia of Archaeal and Bacterial Type Strains, Phase II (KMG-II): from individual species to whole genera.</title>
        <authorList>
            <person name="Goeker M."/>
        </authorList>
    </citation>
    <scope>NUCLEOTIDE SEQUENCE [LARGE SCALE GENOMIC DNA]</scope>
    <source>
        <strain evidence="4 5">DSM 27148</strain>
    </source>
</reference>
<keyword evidence="1" id="KW-0597">Phosphoprotein</keyword>
<dbReference type="PROSITE" id="PS50110">
    <property type="entry name" value="RESPONSE_REGULATORY"/>
    <property type="match status" value="1"/>
</dbReference>
<dbReference type="InterPro" id="IPR052048">
    <property type="entry name" value="ST_Response_Regulator"/>
</dbReference>
<dbReference type="InterPro" id="IPR011006">
    <property type="entry name" value="CheY-like_superfamily"/>
</dbReference>
<protein>
    <submittedName>
        <fullName evidence="4">LytTR family two component transcriptional regulator</fullName>
    </submittedName>
</protein>
<comment type="caution">
    <text evidence="4">The sequence shown here is derived from an EMBL/GenBank/DDBJ whole genome shotgun (WGS) entry which is preliminary data.</text>
</comment>
<proteinExistence type="predicted"/>
<dbReference type="Gene3D" id="3.40.50.2300">
    <property type="match status" value="1"/>
</dbReference>
<dbReference type="Gene3D" id="2.40.50.1020">
    <property type="entry name" value="LytTr DNA-binding domain"/>
    <property type="match status" value="1"/>
</dbReference>
<evidence type="ECO:0000256" key="1">
    <source>
        <dbReference type="PROSITE-ProRule" id="PRU00169"/>
    </source>
</evidence>
<feature type="domain" description="Response regulatory" evidence="2">
    <location>
        <begin position="7"/>
        <end position="121"/>
    </location>
</feature>
<evidence type="ECO:0000313" key="4">
    <source>
        <dbReference type="EMBL" id="RKD91434.1"/>
    </source>
</evidence>
<name>A0A419W7J3_9BACT</name>
<dbReference type="PANTHER" id="PTHR43228">
    <property type="entry name" value="TWO-COMPONENT RESPONSE REGULATOR"/>
    <property type="match status" value="1"/>
</dbReference>
<gene>
    <name evidence="4" type="ORF">BC643_1787</name>
</gene>